<sequence length="240" mass="25812">MPYSQYKRILLKLSGEVLMGDQQFGIDPAFVAELAAEVKAAKDNGLEICLVIGGGNIFRGMAGAAQGMDRAQADYMGMLATVMNALAMQNALEQLGVQTRVQSAIQMDAVCEPVIRRRAERHLEKGRVVIFAAGVGAPYFTTDSGAALRAAEMKCDALFKGTSVDGVYDSDPKKNPDAKRYETVSYDRVLASNLKVMDASAVALCRDNSIPIVVFSIREKGNLARVLSGQGVQTIVQEEA</sequence>
<evidence type="ECO:0000259" key="12">
    <source>
        <dbReference type="Pfam" id="PF00696"/>
    </source>
</evidence>
<feature type="binding site" evidence="11">
    <location>
        <position position="171"/>
    </location>
    <ligand>
        <name>ATP</name>
        <dbReference type="ChEBI" id="CHEBI:30616"/>
    </ligand>
</feature>
<keyword evidence="9 11" id="KW-0665">Pyrimidine biosynthesis</keyword>
<dbReference type="PIRSF" id="PIRSF005650">
    <property type="entry name" value="Uridylate_kin"/>
    <property type="match status" value="1"/>
</dbReference>
<keyword evidence="8 11" id="KW-0067">ATP-binding</keyword>
<dbReference type="NCBIfam" id="TIGR02075">
    <property type="entry name" value="pyrH_bact"/>
    <property type="match status" value="1"/>
</dbReference>
<evidence type="ECO:0000256" key="1">
    <source>
        <dbReference type="ARBA" id="ARBA00004496"/>
    </source>
</evidence>
<protein>
    <recommendedName>
        <fullName evidence="11">Uridylate kinase</fullName>
        <shortName evidence="11">UK</shortName>
        <ecNumber evidence="11">2.7.4.22</ecNumber>
    </recommendedName>
    <alternativeName>
        <fullName evidence="11">Uridine monophosphate kinase</fullName>
        <shortName evidence="11">UMP kinase</shortName>
        <shortName evidence="11">UMPK</shortName>
    </alternativeName>
</protein>
<evidence type="ECO:0000256" key="3">
    <source>
        <dbReference type="ARBA" id="ARBA00007614"/>
    </source>
</evidence>
<dbReference type="PANTHER" id="PTHR42833">
    <property type="entry name" value="URIDYLATE KINASE"/>
    <property type="match status" value="1"/>
</dbReference>
<feature type="binding site" evidence="11">
    <location>
        <begin position="135"/>
        <end position="142"/>
    </location>
    <ligand>
        <name>UMP</name>
        <dbReference type="ChEBI" id="CHEBI:57865"/>
    </ligand>
</feature>
<evidence type="ECO:0000256" key="8">
    <source>
        <dbReference type="ARBA" id="ARBA00022840"/>
    </source>
</evidence>
<dbReference type="InterPro" id="IPR011817">
    <property type="entry name" value="Uridylate_kinase"/>
</dbReference>
<keyword evidence="6 11" id="KW-0547">Nucleotide-binding</keyword>
<evidence type="ECO:0000256" key="7">
    <source>
        <dbReference type="ARBA" id="ARBA00022777"/>
    </source>
</evidence>
<feature type="binding site" evidence="11">
    <location>
        <begin position="12"/>
        <end position="15"/>
    </location>
    <ligand>
        <name>ATP</name>
        <dbReference type="ChEBI" id="CHEBI:30616"/>
    </ligand>
</feature>
<feature type="domain" description="Aspartate/glutamate/uridylate kinase" evidence="12">
    <location>
        <begin position="7"/>
        <end position="216"/>
    </location>
</feature>
<keyword evidence="4 11" id="KW-0963">Cytoplasm</keyword>
<evidence type="ECO:0000256" key="9">
    <source>
        <dbReference type="ARBA" id="ARBA00022975"/>
    </source>
</evidence>
<evidence type="ECO:0000256" key="10">
    <source>
        <dbReference type="ARBA" id="ARBA00047767"/>
    </source>
</evidence>
<feature type="binding site" evidence="11">
    <location>
        <position position="54"/>
    </location>
    <ligand>
        <name>UMP</name>
        <dbReference type="ChEBI" id="CHEBI:57865"/>
    </ligand>
</feature>
<comment type="function">
    <text evidence="11">Catalyzes the reversible phosphorylation of UMP to UDP.</text>
</comment>
<gene>
    <name evidence="11 13" type="primary">pyrH</name>
    <name evidence="13" type="ORF">NSO95_05620</name>
</gene>
<comment type="subunit">
    <text evidence="11">Homohexamer.</text>
</comment>
<evidence type="ECO:0000256" key="11">
    <source>
        <dbReference type="HAMAP-Rule" id="MF_01220"/>
    </source>
</evidence>
<dbReference type="InterPro" id="IPR015963">
    <property type="entry name" value="Uridylate_kinase_bac"/>
</dbReference>
<evidence type="ECO:0000256" key="5">
    <source>
        <dbReference type="ARBA" id="ARBA00022679"/>
    </source>
</evidence>
<feature type="binding site" evidence="11">
    <location>
        <position position="162"/>
    </location>
    <ligand>
        <name>ATP</name>
        <dbReference type="ChEBI" id="CHEBI:30616"/>
    </ligand>
</feature>
<dbReference type="EMBL" id="JANKHH010000003">
    <property type="protein sequence ID" value="MCR2833415.1"/>
    <property type="molecule type" value="Genomic_DNA"/>
</dbReference>
<dbReference type="SUPFAM" id="SSF53633">
    <property type="entry name" value="Carbamate kinase-like"/>
    <property type="match status" value="1"/>
</dbReference>
<evidence type="ECO:0000256" key="6">
    <source>
        <dbReference type="ARBA" id="ARBA00022741"/>
    </source>
</evidence>
<evidence type="ECO:0000256" key="2">
    <source>
        <dbReference type="ARBA" id="ARBA00004791"/>
    </source>
</evidence>
<comment type="catalytic activity">
    <reaction evidence="10 11">
        <text>UMP + ATP = UDP + ADP</text>
        <dbReference type="Rhea" id="RHEA:24400"/>
        <dbReference type="ChEBI" id="CHEBI:30616"/>
        <dbReference type="ChEBI" id="CHEBI:57865"/>
        <dbReference type="ChEBI" id="CHEBI:58223"/>
        <dbReference type="ChEBI" id="CHEBI:456216"/>
        <dbReference type="EC" id="2.7.4.22"/>
    </reaction>
</comment>
<dbReference type="EC" id="2.7.4.22" evidence="11"/>
<feature type="binding site" evidence="11">
    <location>
        <position position="74"/>
    </location>
    <ligand>
        <name>UMP</name>
        <dbReference type="ChEBI" id="CHEBI:57865"/>
    </ligand>
</feature>
<dbReference type="InterPro" id="IPR036393">
    <property type="entry name" value="AceGlu_kinase-like_sf"/>
</dbReference>
<evidence type="ECO:0000313" key="13">
    <source>
        <dbReference type="EMBL" id="MCR2833415.1"/>
    </source>
</evidence>
<dbReference type="PANTHER" id="PTHR42833:SF4">
    <property type="entry name" value="URIDYLATE KINASE PUMPKIN, CHLOROPLASTIC"/>
    <property type="match status" value="1"/>
</dbReference>
<accession>A0ABT1XRV6</accession>
<evidence type="ECO:0000313" key="14">
    <source>
        <dbReference type="Proteomes" id="UP001206067"/>
    </source>
</evidence>
<feature type="binding site" evidence="11">
    <location>
        <position position="168"/>
    </location>
    <ligand>
        <name>ATP</name>
        <dbReference type="ChEBI" id="CHEBI:30616"/>
    </ligand>
</feature>
<dbReference type="InterPro" id="IPR001048">
    <property type="entry name" value="Asp/Glu/Uridylate_kinase"/>
</dbReference>
<keyword evidence="14" id="KW-1185">Reference proteome</keyword>
<dbReference type="HAMAP" id="MF_01220_B">
    <property type="entry name" value="PyrH_B"/>
    <property type="match status" value="1"/>
</dbReference>
<organism evidence="13 14">
    <name type="scientific">Parerythrobacter lacustris</name>
    <dbReference type="NCBI Taxonomy" id="2969984"/>
    <lineage>
        <taxon>Bacteria</taxon>
        <taxon>Pseudomonadati</taxon>
        <taxon>Pseudomonadota</taxon>
        <taxon>Alphaproteobacteria</taxon>
        <taxon>Sphingomonadales</taxon>
        <taxon>Erythrobacteraceae</taxon>
        <taxon>Parerythrobacter</taxon>
    </lineage>
</organism>
<dbReference type="GO" id="GO:0033862">
    <property type="term" value="F:UMP kinase activity"/>
    <property type="evidence" value="ECO:0007669"/>
    <property type="project" value="UniProtKB-EC"/>
</dbReference>
<dbReference type="RefSeq" id="WP_257595185.1">
    <property type="nucleotide sequence ID" value="NZ_JANKHH010000003.1"/>
</dbReference>
<feature type="binding site" evidence="11">
    <location>
        <position position="59"/>
    </location>
    <ligand>
        <name>ATP</name>
        <dbReference type="ChEBI" id="CHEBI:30616"/>
    </ligand>
</feature>
<comment type="subcellular location">
    <subcellularLocation>
        <location evidence="1 11">Cytoplasm</location>
    </subcellularLocation>
</comment>
<dbReference type="CDD" id="cd04254">
    <property type="entry name" value="AAK_UMPK-PyrH-Ec"/>
    <property type="match status" value="1"/>
</dbReference>
<comment type="caution">
    <text evidence="13">The sequence shown here is derived from an EMBL/GenBank/DDBJ whole genome shotgun (WGS) entry which is preliminary data.</text>
</comment>
<dbReference type="Proteomes" id="UP001206067">
    <property type="component" value="Unassembled WGS sequence"/>
</dbReference>
<comment type="caution">
    <text evidence="11">Lacks conserved residue(s) required for the propagation of feature annotation.</text>
</comment>
<reference evidence="13 14" key="1">
    <citation type="submission" date="2022-08" db="EMBL/GenBank/DDBJ databases">
        <title>Polyphasic taxonomy analysis of Qipengyuania sp.RS5-5.</title>
        <authorList>
            <person name="Xamxidin M."/>
            <person name="Wu M."/>
        </authorList>
    </citation>
    <scope>NUCLEOTIDE SEQUENCE [LARGE SCALE GENOMIC DNA]</scope>
    <source>
        <strain evidence="13 14">RS5-5</strain>
    </source>
</reference>
<dbReference type="Pfam" id="PF00696">
    <property type="entry name" value="AA_kinase"/>
    <property type="match status" value="1"/>
</dbReference>
<comment type="pathway">
    <text evidence="2 11">Pyrimidine metabolism; CTP biosynthesis via de novo pathway; UDP from UMP (UMPK route): step 1/1.</text>
</comment>
<dbReference type="Gene3D" id="3.40.1160.10">
    <property type="entry name" value="Acetylglutamate kinase-like"/>
    <property type="match status" value="1"/>
</dbReference>
<comment type="activity regulation">
    <text evidence="11">Inhibited by UTP.</text>
</comment>
<keyword evidence="7 11" id="KW-0418">Kinase</keyword>
<evidence type="ECO:0000256" key="4">
    <source>
        <dbReference type="ARBA" id="ARBA00022490"/>
    </source>
</evidence>
<feature type="binding site" evidence="11">
    <location>
        <position position="55"/>
    </location>
    <ligand>
        <name>ATP</name>
        <dbReference type="ChEBI" id="CHEBI:30616"/>
    </ligand>
</feature>
<name>A0ABT1XRV6_9SPHN</name>
<comment type="similarity">
    <text evidence="3 11">Belongs to the UMP kinase family.</text>
</comment>
<keyword evidence="5 11" id="KW-0808">Transferase</keyword>
<proteinExistence type="inferred from homology"/>